<comment type="similarity">
    <text evidence="2">Belongs to the TsaE family.</text>
</comment>
<sequence>MMIVKESNSREDTYRIGRELGEQAVPGQVFCFFGDLGVGKTIFSQGFAKGLGVDDIVNSPTFTIVKEYDDGRLPLYHFDVYRIGDVDEMEEIGYNEMVYGDGVCLIEWANLIEEILPDHYQKITIEKDLEKGTDYRKITIEEV</sequence>
<dbReference type="SUPFAM" id="SSF52540">
    <property type="entry name" value="P-loop containing nucleoside triphosphate hydrolases"/>
    <property type="match status" value="1"/>
</dbReference>
<dbReference type="Gene3D" id="3.40.50.300">
    <property type="entry name" value="P-loop containing nucleotide triphosphate hydrolases"/>
    <property type="match status" value="1"/>
</dbReference>
<dbReference type="EMBL" id="JACOOX010000001">
    <property type="protein sequence ID" value="MBC5661765.1"/>
    <property type="molecule type" value="Genomic_DNA"/>
</dbReference>
<protein>
    <recommendedName>
        <fullName evidence="3">tRNA threonylcarbamoyladenosine biosynthesis protein TsaE</fullName>
    </recommendedName>
    <alternativeName>
        <fullName evidence="10">t(6)A37 threonylcarbamoyladenosine biosynthesis protein TsaE</fullName>
    </alternativeName>
</protein>
<keyword evidence="8" id="KW-0067">ATP-binding</keyword>
<dbReference type="GO" id="GO:0005737">
    <property type="term" value="C:cytoplasm"/>
    <property type="evidence" value="ECO:0007669"/>
    <property type="project" value="UniProtKB-SubCell"/>
</dbReference>
<comment type="caution">
    <text evidence="11">The sequence shown here is derived from an EMBL/GenBank/DDBJ whole genome shotgun (WGS) entry which is preliminary data.</text>
</comment>
<dbReference type="GO" id="GO:0016740">
    <property type="term" value="F:transferase activity"/>
    <property type="evidence" value="ECO:0007669"/>
    <property type="project" value="UniProtKB-KW"/>
</dbReference>
<dbReference type="NCBIfam" id="TIGR00150">
    <property type="entry name" value="T6A_YjeE"/>
    <property type="match status" value="1"/>
</dbReference>
<keyword evidence="12" id="KW-1185">Reference proteome</keyword>
<evidence type="ECO:0000256" key="2">
    <source>
        <dbReference type="ARBA" id="ARBA00007599"/>
    </source>
</evidence>
<dbReference type="GO" id="GO:0002949">
    <property type="term" value="P:tRNA threonylcarbamoyladenosine modification"/>
    <property type="evidence" value="ECO:0007669"/>
    <property type="project" value="InterPro"/>
</dbReference>
<proteinExistence type="inferred from homology"/>
<evidence type="ECO:0000313" key="12">
    <source>
        <dbReference type="Proteomes" id="UP000615234"/>
    </source>
</evidence>
<reference evidence="11 12" key="1">
    <citation type="submission" date="2020-08" db="EMBL/GenBank/DDBJ databases">
        <title>Genome public.</title>
        <authorList>
            <person name="Liu C."/>
            <person name="Sun Q."/>
        </authorList>
    </citation>
    <scope>NUCLEOTIDE SEQUENCE [LARGE SCALE GENOMIC DNA]</scope>
    <source>
        <strain evidence="11 12">NSJ-10</strain>
    </source>
</reference>
<comment type="subcellular location">
    <subcellularLocation>
        <location evidence="1">Cytoplasm</location>
    </subcellularLocation>
</comment>
<dbReference type="Proteomes" id="UP000615234">
    <property type="component" value="Unassembled WGS sequence"/>
</dbReference>
<dbReference type="PANTHER" id="PTHR33540">
    <property type="entry name" value="TRNA THREONYLCARBAMOYLADENOSINE BIOSYNTHESIS PROTEIN TSAE"/>
    <property type="match status" value="1"/>
</dbReference>
<evidence type="ECO:0000256" key="6">
    <source>
        <dbReference type="ARBA" id="ARBA00022723"/>
    </source>
</evidence>
<gene>
    <name evidence="11" type="primary">tsaE</name>
    <name evidence="11" type="ORF">H8S09_02455</name>
</gene>
<keyword evidence="9" id="KW-0460">Magnesium</keyword>
<accession>A0A8I0DTA3</accession>
<dbReference type="AlphaFoldDB" id="A0A8I0DTA3"/>
<evidence type="ECO:0000256" key="5">
    <source>
        <dbReference type="ARBA" id="ARBA00022694"/>
    </source>
</evidence>
<dbReference type="GO" id="GO:0046872">
    <property type="term" value="F:metal ion binding"/>
    <property type="evidence" value="ECO:0007669"/>
    <property type="project" value="UniProtKB-KW"/>
</dbReference>
<dbReference type="InterPro" id="IPR003442">
    <property type="entry name" value="T6A_TsaE"/>
</dbReference>
<name>A0A8I0DTA3_9FIRM</name>
<evidence type="ECO:0000313" key="11">
    <source>
        <dbReference type="EMBL" id="MBC5661765.1"/>
    </source>
</evidence>
<evidence type="ECO:0000256" key="3">
    <source>
        <dbReference type="ARBA" id="ARBA00019010"/>
    </source>
</evidence>
<organism evidence="11 12">
    <name type="scientific">Coprococcus hominis</name>
    <name type="common">ex Liu et al. 2022</name>
    <dbReference type="NCBI Taxonomy" id="2763039"/>
    <lineage>
        <taxon>Bacteria</taxon>
        <taxon>Bacillati</taxon>
        <taxon>Bacillota</taxon>
        <taxon>Clostridia</taxon>
        <taxon>Lachnospirales</taxon>
        <taxon>Lachnospiraceae</taxon>
        <taxon>Coprococcus</taxon>
    </lineage>
</organism>
<evidence type="ECO:0000256" key="4">
    <source>
        <dbReference type="ARBA" id="ARBA00022490"/>
    </source>
</evidence>
<keyword evidence="4" id="KW-0963">Cytoplasm</keyword>
<dbReference type="PANTHER" id="PTHR33540:SF2">
    <property type="entry name" value="TRNA THREONYLCARBAMOYLADENOSINE BIOSYNTHESIS PROTEIN TSAE"/>
    <property type="match status" value="1"/>
</dbReference>
<keyword evidence="7" id="KW-0547">Nucleotide-binding</keyword>
<evidence type="ECO:0000256" key="1">
    <source>
        <dbReference type="ARBA" id="ARBA00004496"/>
    </source>
</evidence>
<keyword evidence="5" id="KW-0819">tRNA processing</keyword>
<evidence type="ECO:0000256" key="7">
    <source>
        <dbReference type="ARBA" id="ARBA00022741"/>
    </source>
</evidence>
<keyword evidence="11" id="KW-0808">Transferase</keyword>
<dbReference type="GO" id="GO:0005524">
    <property type="term" value="F:ATP binding"/>
    <property type="evidence" value="ECO:0007669"/>
    <property type="project" value="UniProtKB-KW"/>
</dbReference>
<dbReference type="InterPro" id="IPR027417">
    <property type="entry name" value="P-loop_NTPase"/>
</dbReference>
<evidence type="ECO:0000256" key="9">
    <source>
        <dbReference type="ARBA" id="ARBA00022842"/>
    </source>
</evidence>
<dbReference type="Pfam" id="PF02367">
    <property type="entry name" value="TsaE"/>
    <property type="match status" value="1"/>
</dbReference>
<evidence type="ECO:0000256" key="10">
    <source>
        <dbReference type="ARBA" id="ARBA00032441"/>
    </source>
</evidence>
<keyword evidence="6" id="KW-0479">Metal-binding</keyword>
<evidence type="ECO:0000256" key="8">
    <source>
        <dbReference type="ARBA" id="ARBA00022840"/>
    </source>
</evidence>